<dbReference type="Proteomes" id="UP000326961">
    <property type="component" value="Chromosome"/>
</dbReference>
<gene>
    <name evidence="2" type="ORF">D4A35_08340</name>
</gene>
<dbReference type="EMBL" id="CP032452">
    <property type="protein sequence ID" value="QEZ68941.1"/>
    <property type="molecule type" value="Genomic_DNA"/>
</dbReference>
<evidence type="ECO:0000256" key="1">
    <source>
        <dbReference type="SAM" id="Phobius"/>
    </source>
</evidence>
<organism evidence="2 3">
    <name type="scientific">Paraclostridium bifermentans</name>
    <name type="common">Clostridium bifermentans</name>
    <dbReference type="NCBI Taxonomy" id="1490"/>
    <lineage>
        <taxon>Bacteria</taxon>
        <taxon>Bacillati</taxon>
        <taxon>Bacillota</taxon>
        <taxon>Clostridia</taxon>
        <taxon>Peptostreptococcales</taxon>
        <taxon>Peptostreptococcaceae</taxon>
        <taxon>Paraclostridium</taxon>
    </lineage>
</organism>
<dbReference type="RefSeq" id="WP_150886630.1">
    <property type="nucleotide sequence ID" value="NZ_CP032452.1"/>
</dbReference>
<name>A0A5P3XF32_PARBF</name>
<evidence type="ECO:0000313" key="2">
    <source>
        <dbReference type="EMBL" id="QEZ68941.1"/>
    </source>
</evidence>
<reference evidence="2 3" key="1">
    <citation type="submission" date="2018-09" db="EMBL/GenBank/DDBJ databases">
        <title>A clostridial neurotoxin that targets Anopheles mosquitoes.</title>
        <authorList>
            <person name="Contreras E."/>
            <person name="Masuyer G."/>
            <person name="Qureshi N."/>
            <person name="Chawla S."/>
            <person name="Lim H.L."/>
            <person name="Chen J."/>
            <person name="Stenmark P."/>
            <person name="Gill S."/>
        </authorList>
    </citation>
    <scope>NUCLEOTIDE SEQUENCE [LARGE SCALE GENOMIC DNA]</scope>
    <source>
        <strain evidence="2 3">Cbm</strain>
    </source>
</reference>
<keyword evidence="1" id="KW-1133">Transmembrane helix</keyword>
<proteinExistence type="predicted"/>
<feature type="transmembrane region" description="Helical" evidence="1">
    <location>
        <begin position="32"/>
        <end position="57"/>
    </location>
</feature>
<protein>
    <submittedName>
        <fullName evidence="2">Uncharacterized protein</fullName>
    </submittedName>
</protein>
<evidence type="ECO:0000313" key="3">
    <source>
        <dbReference type="Proteomes" id="UP000326961"/>
    </source>
</evidence>
<keyword evidence="1" id="KW-0812">Transmembrane</keyword>
<sequence length="177" mass="21435">MKEIESERIAKAEEVLAFLVCKYKILCYKCVIAMQICLKCLIISVVETILVFLWYNLNMKNKEKLYKRGGFMYRPDHLPESLDKETLTWLRSYGYTLNSSCDRMQKIKENFKKWYPYEYYFYVDIDLAQEARKQFNSLTVEDFNSPREYYKSEKKITNQEKRRLIKELYGLDKKGIR</sequence>
<dbReference type="AlphaFoldDB" id="A0A5P3XF32"/>
<keyword evidence="1" id="KW-0472">Membrane</keyword>
<accession>A0A5P3XF32</accession>